<accession>A0A2G8TE51</accession>
<feature type="signal peptide" evidence="1">
    <location>
        <begin position="1"/>
        <end position="38"/>
    </location>
</feature>
<sequence length="248" mass="26867">MVLMPTWRSAVNKVTGAHLSFLFNAVVTALAFAGLAGAAGAQAPVVAATRPHVQNAAEKPLWSTLTRTQQIALEPLAGEWDRMDAMRKQKWLEIANRYSSMKPDEQVRVHERMRDWLKLTPEERRVVRENYTRTKKIDPGHKSEEWEKYQQLPEEQKKKLAADAAARGKKQVANLPSAAQSSVKTVEPLKRTPPRVAACPAGTVKNAAAPTPACVMVPAAAPAAVAPVVPTTVTPTPVAPAAPVPNAK</sequence>
<organism evidence="2 3">
    <name type="scientific">Massilia eurypsychrophila</name>
    <dbReference type="NCBI Taxonomy" id="1485217"/>
    <lineage>
        <taxon>Bacteria</taxon>
        <taxon>Pseudomonadati</taxon>
        <taxon>Pseudomonadota</taxon>
        <taxon>Betaproteobacteria</taxon>
        <taxon>Burkholderiales</taxon>
        <taxon>Oxalobacteraceae</taxon>
        <taxon>Telluria group</taxon>
        <taxon>Massilia</taxon>
    </lineage>
</organism>
<evidence type="ECO:0000256" key="1">
    <source>
        <dbReference type="SAM" id="SignalP"/>
    </source>
</evidence>
<gene>
    <name evidence="2" type="ORF">CR105_14755</name>
</gene>
<evidence type="ECO:0008006" key="4">
    <source>
        <dbReference type="Google" id="ProtNLM"/>
    </source>
</evidence>
<feature type="chain" id="PRO_5013890101" description="DUF3106 domain-containing protein" evidence="1">
    <location>
        <begin position="39"/>
        <end position="248"/>
    </location>
</feature>
<evidence type="ECO:0000313" key="3">
    <source>
        <dbReference type="Proteomes" id="UP000230390"/>
    </source>
</evidence>
<protein>
    <recommendedName>
        <fullName evidence="4">DUF3106 domain-containing protein</fullName>
    </recommendedName>
</protein>
<dbReference type="Proteomes" id="UP000230390">
    <property type="component" value="Unassembled WGS sequence"/>
</dbReference>
<keyword evidence="3" id="KW-1185">Reference proteome</keyword>
<name>A0A2G8TE51_9BURK</name>
<keyword evidence="1" id="KW-0732">Signal</keyword>
<dbReference type="EMBL" id="PDOC01000008">
    <property type="protein sequence ID" value="PIL44325.1"/>
    <property type="molecule type" value="Genomic_DNA"/>
</dbReference>
<dbReference type="OrthoDB" id="9796567at2"/>
<evidence type="ECO:0000313" key="2">
    <source>
        <dbReference type="EMBL" id="PIL44325.1"/>
    </source>
</evidence>
<proteinExistence type="predicted"/>
<comment type="caution">
    <text evidence="2">The sequence shown here is derived from an EMBL/GenBank/DDBJ whole genome shotgun (WGS) entry which is preliminary data.</text>
</comment>
<dbReference type="Pfam" id="PF11304">
    <property type="entry name" value="DUF3106"/>
    <property type="match status" value="1"/>
</dbReference>
<reference evidence="2 3" key="1">
    <citation type="submission" date="2017-10" db="EMBL/GenBank/DDBJ databases">
        <title>Massilia psychrophilum sp. nov., a novel purple-pigmented bacterium isolated from Tianshan glacier, Xinjiang Municipality, China.</title>
        <authorList>
            <person name="Wang H."/>
        </authorList>
    </citation>
    <scope>NUCLEOTIDE SEQUENCE [LARGE SCALE GENOMIC DNA]</scope>
    <source>
        <strain evidence="2 3">JCM 30074</strain>
    </source>
</reference>
<dbReference type="InterPro" id="IPR021455">
    <property type="entry name" value="DUF3106"/>
</dbReference>
<dbReference type="AlphaFoldDB" id="A0A2G8TE51"/>